<reference evidence="3" key="1">
    <citation type="submission" date="2017-11" db="EMBL/GenBank/DDBJ databases">
        <title>Complete Genome Sequence of Kyrpidia sp. Strain EA-1, a thermophilic, hydrogen-oxidizing Bacterium, isolated from the Azores.</title>
        <authorList>
            <person name="Reiner J.E."/>
            <person name="Lapp C.J."/>
            <person name="Bunk B."/>
            <person name="Gescher J."/>
        </authorList>
    </citation>
    <scope>NUCLEOTIDE SEQUENCE [LARGE SCALE GENOMIC DNA]</scope>
    <source>
        <strain evidence="3">EA-1</strain>
    </source>
</reference>
<protein>
    <submittedName>
        <fullName evidence="2">YlbF family regulator</fullName>
    </submittedName>
</protein>
<evidence type="ECO:0000256" key="1">
    <source>
        <dbReference type="SAM" id="Coils"/>
    </source>
</evidence>
<dbReference type="PANTHER" id="PTHR38448">
    <property type="entry name" value="REGULATORY PROTEIN YLBF-RELATED"/>
    <property type="match status" value="1"/>
</dbReference>
<dbReference type="Gene3D" id="1.20.1500.10">
    <property type="entry name" value="YheA/YmcA-like"/>
    <property type="match status" value="1"/>
</dbReference>
<accession>A0A2K8N5W2</accession>
<gene>
    <name evidence="2" type="ORF">CVV65_06930</name>
</gene>
<dbReference type="InterPro" id="IPR010368">
    <property type="entry name" value="Com_YlbF"/>
</dbReference>
<feature type="coiled-coil region" evidence="1">
    <location>
        <begin position="43"/>
        <end position="73"/>
    </location>
</feature>
<keyword evidence="1" id="KW-0175">Coiled coil</keyword>
<dbReference type="AlphaFoldDB" id="A0A2K8N5W2"/>
<dbReference type="SUPFAM" id="SSF158622">
    <property type="entry name" value="YheA/YmcA-like"/>
    <property type="match status" value="1"/>
</dbReference>
<evidence type="ECO:0000313" key="2">
    <source>
        <dbReference type="EMBL" id="ATY84693.1"/>
    </source>
</evidence>
<dbReference type="EMBL" id="CP024955">
    <property type="protein sequence ID" value="ATY84693.1"/>
    <property type="molecule type" value="Genomic_DNA"/>
</dbReference>
<evidence type="ECO:0000313" key="3">
    <source>
        <dbReference type="Proteomes" id="UP000231932"/>
    </source>
</evidence>
<dbReference type="Proteomes" id="UP000231932">
    <property type="component" value="Chromosome"/>
</dbReference>
<dbReference type="InterPro" id="IPR052767">
    <property type="entry name" value="Bact_com_dev_regulator"/>
</dbReference>
<name>A0A2K8N5W2_9BACL</name>
<proteinExistence type="predicted"/>
<dbReference type="InterPro" id="IPR023378">
    <property type="entry name" value="YheA/YmcA-like_dom_sf"/>
</dbReference>
<keyword evidence="3" id="KW-1185">Reference proteome</keyword>
<dbReference type="KEGG" id="kyr:CVV65_06930"/>
<dbReference type="PANTHER" id="PTHR38448:SF1">
    <property type="entry name" value="YLBF FAMILY REGULATOR"/>
    <property type="match status" value="1"/>
</dbReference>
<organism evidence="2 3">
    <name type="scientific">Kyrpidia spormannii</name>
    <dbReference type="NCBI Taxonomy" id="2055160"/>
    <lineage>
        <taxon>Bacteria</taxon>
        <taxon>Bacillati</taxon>
        <taxon>Bacillota</taxon>
        <taxon>Bacilli</taxon>
        <taxon>Bacillales</taxon>
        <taxon>Alicyclobacillaceae</taxon>
        <taxon>Kyrpidia</taxon>
    </lineage>
</organism>
<dbReference type="Pfam" id="PF06133">
    <property type="entry name" value="Com_YlbF"/>
    <property type="match status" value="1"/>
</dbReference>
<sequence>MRVRKPSQGGTILALDVNELWAQAYELGLLIADSSEIEAYRLAEKALGENAEAQALMRELREQQEQLDRLRAYGSGEHLRPLEESIEEILKALDAIPEVVAFKNAQQQVNDLLKEVTRTILSAMQDPPEPPPGPRDCGCD</sequence>